<protein>
    <submittedName>
        <fullName evidence="2">Uncharacterized protein</fullName>
    </submittedName>
</protein>
<reference evidence="2 3" key="1">
    <citation type="submission" date="2018-11" db="EMBL/GenBank/DDBJ databases">
        <authorList>
            <consortium name="Pathogen Informatics"/>
        </authorList>
    </citation>
    <scope>NUCLEOTIDE SEQUENCE [LARGE SCALE GENOMIC DNA]</scope>
</reference>
<evidence type="ECO:0000313" key="2">
    <source>
        <dbReference type="EMBL" id="VDN38247.1"/>
    </source>
</evidence>
<evidence type="ECO:0000313" key="3">
    <source>
        <dbReference type="Proteomes" id="UP000271889"/>
    </source>
</evidence>
<evidence type="ECO:0000256" key="1">
    <source>
        <dbReference type="SAM" id="MobiDB-lite"/>
    </source>
</evidence>
<name>A0A3P7NXH3_CYLGO</name>
<feature type="region of interest" description="Disordered" evidence="1">
    <location>
        <begin position="40"/>
        <end position="67"/>
    </location>
</feature>
<dbReference type="EMBL" id="UYRV01133897">
    <property type="protein sequence ID" value="VDN38247.1"/>
    <property type="molecule type" value="Genomic_DNA"/>
</dbReference>
<dbReference type="AlphaFoldDB" id="A0A3P7NXH3"/>
<keyword evidence="3" id="KW-1185">Reference proteome</keyword>
<sequence length="67" mass="7518">MGSSVETHILEPVASDSGKSRDWWPNPETISMDAVDIRKPHRTSGIPHRYAEQSSRTSTKVRNNLIS</sequence>
<organism evidence="2 3">
    <name type="scientific">Cylicostephanus goldi</name>
    <name type="common">Nematode worm</name>
    <dbReference type="NCBI Taxonomy" id="71465"/>
    <lineage>
        <taxon>Eukaryota</taxon>
        <taxon>Metazoa</taxon>
        <taxon>Ecdysozoa</taxon>
        <taxon>Nematoda</taxon>
        <taxon>Chromadorea</taxon>
        <taxon>Rhabditida</taxon>
        <taxon>Rhabditina</taxon>
        <taxon>Rhabditomorpha</taxon>
        <taxon>Strongyloidea</taxon>
        <taxon>Strongylidae</taxon>
        <taxon>Cylicostephanus</taxon>
    </lineage>
</organism>
<gene>
    <name evidence="2" type="ORF">CGOC_LOCUS13670</name>
</gene>
<proteinExistence type="predicted"/>
<feature type="compositionally biased region" description="Polar residues" evidence="1">
    <location>
        <begin position="52"/>
        <end position="67"/>
    </location>
</feature>
<accession>A0A3P7NXH3</accession>
<feature type="region of interest" description="Disordered" evidence="1">
    <location>
        <begin position="1"/>
        <end position="28"/>
    </location>
</feature>
<dbReference type="Proteomes" id="UP000271889">
    <property type="component" value="Unassembled WGS sequence"/>
</dbReference>